<evidence type="ECO:0000313" key="2">
    <source>
        <dbReference type="EMBL" id="CAD6269694.1"/>
    </source>
</evidence>
<feature type="region of interest" description="Disordered" evidence="1">
    <location>
        <begin position="374"/>
        <end position="407"/>
    </location>
</feature>
<keyword evidence="3" id="KW-1185">Reference proteome</keyword>
<evidence type="ECO:0000313" key="3">
    <source>
        <dbReference type="Proteomes" id="UP000604825"/>
    </source>
</evidence>
<organism evidence="2 3">
    <name type="scientific">Miscanthus lutarioriparius</name>
    <dbReference type="NCBI Taxonomy" id="422564"/>
    <lineage>
        <taxon>Eukaryota</taxon>
        <taxon>Viridiplantae</taxon>
        <taxon>Streptophyta</taxon>
        <taxon>Embryophyta</taxon>
        <taxon>Tracheophyta</taxon>
        <taxon>Spermatophyta</taxon>
        <taxon>Magnoliopsida</taxon>
        <taxon>Liliopsida</taxon>
        <taxon>Poales</taxon>
        <taxon>Poaceae</taxon>
        <taxon>PACMAD clade</taxon>
        <taxon>Panicoideae</taxon>
        <taxon>Andropogonodae</taxon>
        <taxon>Andropogoneae</taxon>
        <taxon>Saccharinae</taxon>
        <taxon>Miscanthus</taxon>
    </lineage>
</organism>
<dbReference type="InterPro" id="IPR053253">
    <property type="entry name" value="Sex_diff_modulator"/>
</dbReference>
<dbReference type="EMBL" id="CAJGYO010000015">
    <property type="protein sequence ID" value="CAD6269694.1"/>
    <property type="molecule type" value="Genomic_DNA"/>
</dbReference>
<gene>
    <name evidence="2" type="ORF">NCGR_LOCUS52996</name>
</gene>
<dbReference type="OrthoDB" id="688827at2759"/>
<comment type="caution">
    <text evidence="2">The sequence shown here is derived from an EMBL/GenBank/DDBJ whole genome shotgun (WGS) entry which is preliminary data.</text>
</comment>
<evidence type="ECO:0000256" key="1">
    <source>
        <dbReference type="SAM" id="MobiDB-lite"/>
    </source>
</evidence>
<name>A0A811RIB5_9POAL</name>
<feature type="compositionally biased region" description="Low complexity" evidence="1">
    <location>
        <begin position="249"/>
        <end position="264"/>
    </location>
</feature>
<accession>A0A811RIB5</accession>
<sequence length="438" mass="48226">MATPLPKSQGYLDKTGGHGAVRDENGWSRVFLRRWWRHFDRPGGFNALSGPHATASPHHYCAPPRDRDDVGLESVKKAFCSRLGVRQSDIKVVHHRSEDFLIDFMFPHHRDAAVAMEQLPVGSLDIRIKPWRMLPYGDHCDLHYHNESIIMHVVARASDLDYVDSRSLRRDDTRALCLWAWTHNPFDIPKLDLIEFPPDDYSQSTTQELKRHYGVIDDKRAPCDRHDLAPPDTRAHRRKDDDDDDDADAATTRAAIRASGSSAAYPARRPGIASGSAQSLGMAGDTIDPLQLVIIADTSMQFRTAHEPGIPTTRRGNHVVLITCREHCGTLAGSRHHATSKPVIATPEASYAEHLGDACAGGALQARCRLRPVSTSGARQPQAMSGLCDRQTGHGDPGSGGRYADADQRSGLLTDPMVRAVMALCVLDDAAVTDDPRA</sequence>
<dbReference type="AlphaFoldDB" id="A0A811RIB5"/>
<proteinExistence type="predicted"/>
<dbReference type="Proteomes" id="UP000604825">
    <property type="component" value="Unassembled WGS sequence"/>
</dbReference>
<feature type="compositionally biased region" description="Polar residues" evidence="1">
    <location>
        <begin position="374"/>
        <end position="383"/>
    </location>
</feature>
<reference evidence="2" key="1">
    <citation type="submission" date="2020-10" db="EMBL/GenBank/DDBJ databases">
        <authorList>
            <person name="Han B."/>
            <person name="Lu T."/>
            <person name="Zhao Q."/>
            <person name="Huang X."/>
            <person name="Zhao Y."/>
        </authorList>
    </citation>
    <scope>NUCLEOTIDE SEQUENCE</scope>
</reference>
<protein>
    <submittedName>
        <fullName evidence="2">Uncharacterized protein</fullName>
    </submittedName>
</protein>
<dbReference type="PANTHER" id="PTHR33087:SF21">
    <property type="entry name" value="OS03G0782100 PROTEIN"/>
    <property type="match status" value="1"/>
</dbReference>
<dbReference type="PANTHER" id="PTHR33087">
    <property type="entry name" value="OS07G0539200 PROTEIN"/>
    <property type="match status" value="1"/>
</dbReference>
<feature type="region of interest" description="Disordered" evidence="1">
    <location>
        <begin position="221"/>
        <end position="280"/>
    </location>
</feature>